<organism evidence="2">
    <name type="scientific">Archaeoglobus fulgidus</name>
    <dbReference type="NCBI Taxonomy" id="2234"/>
    <lineage>
        <taxon>Archaea</taxon>
        <taxon>Methanobacteriati</taxon>
        <taxon>Methanobacteriota</taxon>
        <taxon>Archaeoglobi</taxon>
        <taxon>Archaeoglobales</taxon>
        <taxon>Archaeoglobaceae</taxon>
        <taxon>Archaeoglobus</taxon>
    </lineage>
</organism>
<dbReference type="Gene3D" id="1.20.58.220">
    <property type="entry name" value="Phosphate transport system protein phou homolog 2, domain 2"/>
    <property type="match status" value="1"/>
</dbReference>
<dbReference type="PANTHER" id="PTHR36536">
    <property type="entry name" value="UPF0111 PROTEIN HI_1603"/>
    <property type="match status" value="1"/>
</dbReference>
<accession>A0A7C3MAG8</accession>
<protein>
    <submittedName>
        <fullName evidence="2">TIGR00153 family protein</fullName>
    </submittedName>
</protein>
<dbReference type="InterPro" id="IPR018445">
    <property type="entry name" value="Put_Phosphate_transp_reg"/>
</dbReference>
<comment type="similarity">
    <text evidence="1">Belongs to the UPF0111 family.</text>
</comment>
<dbReference type="AlphaFoldDB" id="A0A7C3MAG8"/>
<dbReference type="EMBL" id="DTLB01000052">
    <property type="protein sequence ID" value="HFW33114.1"/>
    <property type="molecule type" value="Genomic_DNA"/>
</dbReference>
<sequence length="202" mass="23833">MRAEERVVDYLQRMVKLTFSACDNLRKGILEDDYNYLEEVSRIEREGDELRRLIGSEIFEGAFLPYLRPSIFSLAEKIDEILNTAHHITQTYQHIKDKKIIEEVKDEVEIILDLNIRLCSILSKNFTDFLRNPDRLKEGSIVIRMIEKEVDNVKHSILYRLRNSKVDFWDGLFIYNFIESLEKISDLVEEVSDTLQMTVLSL</sequence>
<dbReference type="InterPro" id="IPR038078">
    <property type="entry name" value="PhoU-like_sf"/>
</dbReference>
<reference evidence="2" key="1">
    <citation type="journal article" date="2020" name="mSystems">
        <title>Genome- and Community-Level Interaction Insights into Carbon Utilization and Element Cycling Functions of Hydrothermarchaeota in Hydrothermal Sediment.</title>
        <authorList>
            <person name="Zhou Z."/>
            <person name="Liu Y."/>
            <person name="Xu W."/>
            <person name="Pan J."/>
            <person name="Luo Z.H."/>
            <person name="Li M."/>
        </authorList>
    </citation>
    <scope>NUCLEOTIDE SEQUENCE [LARGE SCALE GENOMIC DNA]</scope>
    <source>
        <strain evidence="2">SpSt-87</strain>
    </source>
</reference>
<dbReference type="Pfam" id="PF01865">
    <property type="entry name" value="PhoU_div"/>
    <property type="match status" value="1"/>
</dbReference>
<name>A0A7C3MAG8_ARCFL</name>
<comment type="caution">
    <text evidence="2">The sequence shown here is derived from an EMBL/GenBank/DDBJ whole genome shotgun (WGS) entry which is preliminary data.</text>
</comment>
<evidence type="ECO:0000313" key="2">
    <source>
        <dbReference type="EMBL" id="HFW33114.1"/>
    </source>
</evidence>
<dbReference type="PANTHER" id="PTHR36536:SF3">
    <property type="entry name" value="UPF0111 PROTEIN HI_1603"/>
    <property type="match status" value="1"/>
</dbReference>
<dbReference type="NCBIfam" id="TIGR00153">
    <property type="entry name" value="TIGR00153 family protein"/>
    <property type="match status" value="1"/>
</dbReference>
<proteinExistence type="inferred from homology"/>
<dbReference type="SUPFAM" id="SSF109755">
    <property type="entry name" value="PhoU-like"/>
    <property type="match status" value="1"/>
</dbReference>
<evidence type="ECO:0000256" key="1">
    <source>
        <dbReference type="ARBA" id="ARBA00008591"/>
    </source>
</evidence>
<gene>
    <name evidence="2" type="ORF">ENW66_09250</name>
</gene>
<dbReference type="InterPro" id="IPR002727">
    <property type="entry name" value="DUF47"/>
</dbReference>